<dbReference type="RefSeq" id="WP_163152763.1">
    <property type="nucleotide sequence ID" value="NZ_VKHP01000025.1"/>
</dbReference>
<feature type="domain" description="GmrSD restriction endonucleases C-terminal" evidence="2">
    <location>
        <begin position="427"/>
        <end position="551"/>
    </location>
</feature>
<comment type="caution">
    <text evidence="3">The sequence shown here is derived from an EMBL/GenBank/DDBJ whole genome shotgun (WGS) entry which is preliminary data.</text>
</comment>
<protein>
    <submittedName>
        <fullName evidence="3">DUF262 domain-containing protein</fullName>
    </submittedName>
</protein>
<dbReference type="Pfam" id="PF03235">
    <property type="entry name" value="GmrSD_N"/>
    <property type="match status" value="1"/>
</dbReference>
<reference evidence="3 4" key="1">
    <citation type="journal article" date="2020" name="Arch. Microbiol.">
        <title>Bradyrhizobium uaiense sp. nov., a new highly efficient cowpea symbiont.</title>
        <authorList>
            <person name="Cabral Michel D."/>
            <person name="Azarias Guimaraes A."/>
            <person name="Martins da Costa E."/>
            <person name="Soares de Carvalho T."/>
            <person name="Balsanelli E."/>
            <person name="Willems A."/>
            <person name="Maltempi de Souza E."/>
            <person name="de Souza Moreira F.M."/>
        </authorList>
    </citation>
    <scope>NUCLEOTIDE SEQUENCE [LARGE SCALE GENOMIC DNA]</scope>
    <source>
        <strain evidence="3 4">UFLA 03-164</strain>
    </source>
</reference>
<evidence type="ECO:0000313" key="4">
    <source>
        <dbReference type="Proteomes" id="UP000468531"/>
    </source>
</evidence>
<sequence>MSKTLAAHEQPISRIFCNEYVFQIPPYQRPYSWTTEEAGELIGDLLGFMRARPLAVEEMPPYFLGSIVLIKDEGSPNGDVVDGQQRLTTLTILLAAIRANVSKANASDITQLIYEKGSQILGTQDRFRLTLRERDREFFQKYLQREDGFSQLLELSDGSNDSQRNIRSNARLFDEKLKALPESERLQLAQFIVTRCYLVVVATPDLNSAYRIFSVLNTRGLDLSATDILKAEVVGAFANNQRDAYTKKWEDTEEDLGRESFNELFSHIRMIYRKAKPQGTLLVEFRDHVLSKMNPQQFIDDLLLPAAEMYEQLTGATYASPVHAEHVNENLKWLTRLEFTDWLPPALAFAIRRRNQPELMDTFFRDLERLAYCLLITKAGVNERIERFSRVTQEVESDANLFLPSSALQVTPAEQFETYGVLNGPIYESLSARARTVVLLRLDALVSGGGASYQYETVSVEHVLPQNPAEGSDWLVWFPTPQTRLTVHTLGNLALLTRKKNSAASNYEFSKKKDAYFTRNGVSPFPLTTQVLQHSSWTPTIVAARQEELLSIFEQHWRLQDRKGPNTEAEVIVATMFDTTWRGDVCTALRNLGGRASLQNIYEQVRLVRATAGRSLPQSLEAIVRRTLEESCRETDSFKDQEDLFVMPSGKGAGIWALRGS</sequence>
<dbReference type="InterPro" id="IPR011089">
    <property type="entry name" value="GmrSD_C"/>
</dbReference>
<dbReference type="Pfam" id="PF07510">
    <property type="entry name" value="GmrSD_C"/>
    <property type="match status" value="1"/>
</dbReference>
<evidence type="ECO:0000259" key="2">
    <source>
        <dbReference type="Pfam" id="PF07510"/>
    </source>
</evidence>
<dbReference type="AlphaFoldDB" id="A0A6P1BC66"/>
<dbReference type="PANTHER" id="PTHR35149">
    <property type="entry name" value="SLL5132 PROTEIN"/>
    <property type="match status" value="1"/>
</dbReference>
<gene>
    <name evidence="3" type="ORF">FNJ47_09335</name>
</gene>
<dbReference type="Proteomes" id="UP000468531">
    <property type="component" value="Unassembled WGS sequence"/>
</dbReference>
<keyword evidence="4" id="KW-1185">Reference proteome</keyword>
<dbReference type="EMBL" id="VKHP01000025">
    <property type="protein sequence ID" value="NEU96027.1"/>
    <property type="molecule type" value="Genomic_DNA"/>
</dbReference>
<evidence type="ECO:0000259" key="1">
    <source>
        <dbReference type="Pfam" id="PF03235"/>
    </source>
</evidence>
<accession>A0A6P1BC66</accession>
<dbReference type="InterPro" id="IPR004919">
    <property type="entry name" value="GmrSD_N"/>
</dbReference>
<evidence type="ECO:0000313" key="3">
    <source>
        <dbReference type="EMBL" id="NEU96027.1"/>
    </source>
</evidence>
<dbReference type="PANTHER" id="PTHR35149:SF2">
    <property type="entry name" value="DUF262 DOMAIN-CONTAINING PROTEIN"/>
    <property type="match status" value="1"/>
</dbReference>
<feature type="domain" description="GmrSD restriction endonucleases N-terminal" evidence="1">
    <location>
        <begin position="13"/>
        <end position="233"/>
    </location>
</feature>
<name>A0A6P1BC66_9BRAD</name>
<organism evidence="3 4">
    <name type="scientific">Bradyrhizobium uaiense</name>
    <dbReference type="NCBI Taxonomy" id="2594946"/>
    <lineage>
        <taxon>Bacteria</taxon>
        <taxon>Pseudomonadati</taxon>
        <taxon>Pseudomonadota</taxon>
        <taxon>Alphaproteobacteria</taxon>
        <taxon>Hyphomicrobiales</taxon>
        <taxon>Nitrobacteraceae</taxon>
        <taxon>Bradyrhizobium</taxon>
    </lineage>
</organism>
<proteinExistence type="predicted"/>